<keyword evidence="9" id="KW-0934">Plastid</keyword>
<keyword evidence="3" id="KW-0602">Photosynthesis</keyword>
<evidence type="ECO:0000256" key="2">
    <source>
        <dbReference type="ARBA" id="ARBA00022528"/>
    </source>
</evidence>
<keyword evidence="5" id="KW-1133">Transmembrane helix</keyword>
<dbReference type="InterPro" id="IPR001743">
    <property type="entry name" value="PSII_PsbT"/>
</dbReference>
<dbReference type="SUPFAM" id="SSF161029">
    <property type="entry name" value="Photosystem II reaction center protein T, PsbT"/>
    <property type="match status" value="1"/>
</dbReference>
<keyword evidence="4" id="KW-0812">Transmembrane</keyword>
<name>A0A7U3TX54_9TRAC</name>
<accession>A0A7U3TX54</accession>
<proteinExistence type="inferred from homology"/>
<gene>
    <name evidence="9" type="primary">psbT</name>
</gene>
<dbReference type="GO" id="GO:0009539">
    <property type="term" value="C:photosystem II reaction center"/>
    <property type="evidence" value="ECO:0007669"/>
    <property type="project" value="InterPro"/>
</dbReference>
<dbReference type="AlphaFoldDB" id="A0A7U3TX54"/>
<keyword evidence="6" id="KW-0793">Thylakoid</keyword>
<evidence type="ECO:0000256" key="4">
    <source>
        <dbReference type="ARBA" id="ARBA00022692"/>
    </source>
</evidence>
<keyword evidence="8" id="KW-0604">Photosystem II</keyword>
<reference evidence="9" key="1">
    <citation type="journal article" date="2021" name="Plant J.">
        <title>Distinctive evolutionary pattern of organelle genomes linked to the nuclear genome in Selaginellaceae.</title>
        <authorList>
            <person name="Kang J.-S."/>
            <person name="Zhang H.-R."/>
            <person name="Wang Y.-R."/>
            <person name="Liang S.-Q."/>
            <person name="Mao Z.-Y."/>
            <person name="Zhang X.-C."/>
            <person name="Xiang Q.-P."/>
        </authorList>
    </citation>
    <scope>NUCLEOTIDE SEQUENCE</scope>
    <source>
        <strain evidence="9">78-kb</strain>
    </source>
</reference>
<dbReference type="InterPro" id="IPR037268">
    <property type="entry name" value="PSII_PsbT_sf"/>
</dbReference>
<evidence type="ECO:0000256" key="6">
    <source>
        <dbReference type="ARBA" id="ARBA00023078"/>
    </source>
</evidence>
<geneLocation type="plastid" evidence="9"/>
<keyword evidence="7" id="KW-0472">Membrane</keyword>
<dbReference type="PANTHER" id="PTHR36411">
    <property type="match status" value="1"/>
</dbReference>
<evidence type="ECO:0000256" key="3">
    <source>
        <dbReference type="ARBA" id="ARBA00022531"/>
    </source>
</evidence>
<evidence type="ECO:0000256" key="8">
    <source>
        <dbReference type="ARBA" id="ARBA00023276"/>
    </source>
</evidence>
<evidence type="ECO:0000256" key="7">
    <source>
        <dbReference type="ARBA" id="ARBA00023136"/>
    </source>
</evidence>
<comment type="similarity">
    <text evidence="1">Belongs to the PsbT family.</text>
</comment>
<evidence type="ECO:0000313" key="9">
    <source>
        <dbReference type="EMBL" id="QQP00304.1"/>
    </source>
</evidence>
<protein>
    <submittedName>
        <fullName evidence="9">Photosystem II protein T</fullName>
    </submittedName>
</protein>
<sequence length="33" mass="3531">MEASVHTSPPVSTLGIISPAIFLRDPPRIRSGK</sequence>
<dbReference type="EMBL" id="MK293727">
    <property type="protein sequence ID" value="QQP00304.1"/>
    <property type="molecule type" value="Genomic_DNA"/>
</dbReference>
<dbReference type="GO" id="GO:0015979">
    <property type="term" value="P:photosynthesis"/>
    <property type="evidence" value="ECO:0007669"/>
    <property type="project" value="UniProtKB-KW"/>
</dbReference>
<dbReference type="GO" id="GO:0005737">
    <property type="term" value="C:cytoplasm"/>
    <property type="evidence" value="ECO:0007669"/>
    <property type="project" value="UniProtKB-ARBA"/>
</dbReference>
<evidence type="ECO:0000256" key="5">
    <source>
        <dbReference type="ARBA" id="ARBA00022989"/>
    </source>
</evidence>
<keyword evidence="2" id="KW-0150">Chloroplast</keyword>
<evidence type="ECO:0000256" key="1">
    <source>
        <dbReference type="ARBA" id="ARBA00008658"/>
    </source>
</evidence>
<organism evidence="9">
    <name type="scientific">Selaginella pallidissima</name>
    <dbReference type="NCBI Taxonomy" id="1715389"/>
    <lineage>
        <taxon>Eukaryota</taxon>
        <taxon>Viridiplantae</taxon>
        <taxon>Streptophyta</taxon>
        <taxon>Embryophyta</taxon>
        <taxon>Tracheophyta</taxon>
        <taxon>Lycopodiopsida</taxon>
        <taxon>Selaginellales</taxon>
        <taxon>Selaginellaceae</taxon>
        <taxon>Selaginella</taxon>
    </lineage>
</organism>
<dbReference type="Pfam" id="PF01405">
    <property type="entry name" value="PsbT"/>
    <property type="match status" value="1"/>
</dbReference>
<dbReference type="PANTHER" id="PTHR36411:SF2">
    <property type="entry name" value="PHOTOSYSTEM II REACTION CENTER PROTEIN T"/>
    <property type="match status" value="1"/>
</dbReference>